<feature type="region of interest" description="Disordered" evidence="1">
    <location>
        <begin position="96"/>
        <end position="133"/>
    </location>
</feature>
<name>A0A9X1U6X0_9CORY</name>
<proteinExistence type="predicted"/>
<evidence type="ECO:0000313" key="2">
    <source>
        <dbReference type="EMBL" id="MCF4006142.1"/>
    </source>
</evidence>
<keyword evidence="3" id="KW-1185">Reference proteome</keyword>
<sequence length="133" mass="15822">MITPSDIRMVQKTLGQPYDDDTVKELYLDACDDFTDYFSELHLGLMEKWWKEHPEVRHGMQTPECTMATSGRAAQIAEEWVREEYINGPLREYYAKHPEPFGGEEDDRWVPEEDEDDLNDPDNWAREEQQYLF</sequence>
<reference evidence="2" key="1">
    <citation type="submission" date="2022-01" db="EMBL/GenBank/DDBJ databases">
        <title>Corynebacterium sp. nov isolated from isolated from the feces of the greater white-fronted geese (Anser albifrons) at Poyang Lake, PR China.</title>
        <authorList>
            <person name="Liu Q."/>
        </authorList>
    </citation>
    <scope>NUCLEOTIDE SEQUENCE</scope>
    <source>
        <strain evidence="2">JCM 32435</strain>
    </source>
</reference>
<feature type="compositionally biased region" description="Basic and acidic residues" evidence="1">
    <location>
        <begin position="123"/>
        <end position="133"/>
    </location>
</feature>
<dbReference type="EMBL" id="JAKGSI010000001">
    <property type="protein sequence ID" value="MCF4006142.1"/>
    <property type="molecule type" value="Genomic_DNA"/>
</dbReference>
<organism evidence="2 3">
    <name type="scientific">Corynebacterium uropygiale</name>
    <dbReference type="NCBI Taxonomy" id="1775911"/>
    <lineage>
        <taxon>Bacteria</taxon>
        <taxon>Bacillati</taxon>
        <taxon>Actinomycetota</taxon>
        <taxon>Actinomycetes</taxon>
        <taxon>Mycobacteriales</taxon>
        <taxon>Corynebacteriaceae</taxon>
        <taxon>Corynebacterium</taxon>
    </lineage>
</organism>
<dbReference type="RefSeq" id="WP_236117917.1">
    <property type="nucleotide sequence ID" value="NZ_JAKGSI010000001.1"/>
</dbReference>
<evidence type="ECO:0000256" key="1">
    <source>
        <dbReference type="SAM" id="MobiDB-lite"/>
    </source>
</evidence>
<dbReference type="AlphaFoldDB" id="A0A9X1U6X0"/>
<gene>
    <name evidence="2" type="ORF">L1O03_02980</name>
</gene>
<dbReference type="Proteomes" id="UP001139336">
    <property type="component" value="Unassembled WGS sequence"/>
</dbReference>
<comment type="caution">
    <text evidence="2">The sequence shown here is derived from an EMBL/GenBank/DDBJ whole genome shotgun (WGS) entry which is preliminary data.</text>
</comment>
<protein>
    <submittedName>
        <fullName evidence="2">Uncharacterized protein</fullName>
    </submittedName>
</protein>
<feature type="compositionally biased region" description="Acidic residues" evidence="1">
    <location>
        <begin position="102"/>
        <end position="120"/>
    </location>
</feature>
<accession>A0A9X1U6X0</accession>
<evidence type="ECO:0000313" key="3">
    <source>
        <dbReference type="Proteomes" id="UP001139336"/>
    </source>
</evidence>